<dbReference type="Gene3D" id="3.30.1120.10">
    <property type="match status" value="1"/>
</dbReference>
<feature type="domain" description="Sulfatase N-terminal" evidence="5">
    <location>
        <begin position="26"/>
        <end position="362"/>
    </location>
</feature>
<reference evidence="6 7" key="1">
    <citation type="journal article" date="2013" name="Genome Announc.">
        <title>Draft Genome Sequence of Arcticibacter svalbardensis Strain MN12-7T, a Member of the Family Sphingobacteriaceae Isolated from an Arctic Soil Sample.</title>
        <authorList>
            <person name="Shivaji S."/>
            <person name="Ara S."/>
            <person name="Prasad S."/>
            <person name="Manasa B.P."/>
            <person name="Begum Z."/>
            <person name="Singh A."/>
            <person name="Kumar Pinnaka A."/>
        </authorList>
    </citation>
    <scope>NUCLEOTIDE SEQUENCE [LARGE SCALE GENOMIC DNA]</scope>
    <source>
        <strain evidence="6 7">MN12-7</strain>
    </source>
</reference>
<dbReference type="EC" id="3.1.6.1" evidence="6"/>
<keyword evidence="7" id="KW-1185">Reference proteome</keyword>
<proteinExistence type="inferred from homology"/>
<evidence type="ECO:0000259" key="5">
    <source>
        <dbReference type="Pfam" id="PF00884"/>
    </source>
</evidence>
<evidence type="ECO:0000313" key="6">
    <source>
        <dbReference type="EMBL" id="EOR93542.1"/>
    </source>
</evidence>
<dbReference type="InterPro" id="IPR017850">
    <property type="entry name" value="Alkaline_phosphatase_core_sf"/>
</dbReference>
<evidence type="ECO:0000256" key="3">
    <source>
        <dbReference type="ARBA" id="ARBA00022801"/>
    </source>
</evidence>
<evidence type="ECO:0000256" key="1">
    <source>
        <dbReference type="ARBA" id="ARBA00008779"/>
    </source>
</evidence>
<dbReference type="SUPFAM" id="SSF53649">
    <property type="entry name" value="Alkaline phosphatase-like"/>
    <property type="match status" value="1"/>
</dbReference>
<dbReference type="EMBL" id="AQPN01000110">
    <property type="protein sequence ID" value="EOR93542.1"/>
    <property type="molecule type" value="Genomic_DNA"/>
</dbReference>
<name>R9GNX9_9SPHI</name>
<keyword evidence="3 6" id="KW-0378">Hydrolase</keyword>
<dbReference type="Pfam" id="PF00884">
    <property type="entry name" value="Sulfatase"/>
    <property type="match status" value="1"/>
</dbReference>
<dbReference type="Proteomes" id="UP000014174">
    <property type="component" value="Unassembled WGS sequence"/>
</dbReference>
<comment type="similarity">
    <text evidence="1">Belongs to the sulfatase family.</text>
</comment>
<comment type="caution">
    <text evidence="6">The sequence shown here is derived from an EMBL/GenBank/DDBJ whole genome shotgun (WGS) entry which is preliminary data.</text>
</comment>
<dbReference type="CDD" id="cd16143">
    <property type="entry name" value="ARS_like"/>
    <property type="match status" value="1"/>
</dbReference>
<dbReference type="Gene3D" id="3.40.720.10">
    <property type="entry name" value="Alkaline Phosphatase, subunit A"/>
    <property type="match status" value="1"/>
</dbReference>
<dbReference type="InterPro" id="IPR000917">
    <property type="entry name" value="Sulfatase_N"/>
</dbReference>
<dbReference type="RefSeq" id="WP_016196484.1">
    <property type="nucleotide sequence ID" value="NZ_AQPN01000110.1"/>
</dbReference>
<organism evidence="6 7">
    <name type="scientific">Arcticibacter svalbardensis MN12-7</name>
    <dbReference type="NCBI Taxonomy" id="1150600"/>
    <lineage>
        <taxon>Bacteria</taxon>
        <taxon>Pseudomonadati</taxon>
        <taxon>Bacteroidota</taxon>
        <taxon>Sphingobacteriia</taxon>
        <taxon>Sphingobacteriales</taxon>
        <taxon>Sphingobacteriaceae</taxon>
        <taxon>Arcticibacter</taxon>
    </lineage>
</organism>
<accession>R9GNX9</accession>
<dbReference type="eggNOG" id="COG3119">
    <property type="taxonomic scope" value="Bacteria"/>
</dbReference>
<dbReference type="OrthoDB" id="9764377at2"/>
<dbReference type="AlphaFoldDB" id="R9GNX9"/>
<dbReference type="InterPro" id="IPR050738">
    <property type="entry name" value="Sulfatase"/>
</dbReference>
<sequence length="504" mass="56418">MKKIGILLFLNVLIRFNTFSQETKRPNIIYILTDDLGIGDVSLYNVQSKIKTKNIDRIGNEGMIFNDVHSSSSVCTPSRYSIVTGRYAWRSRLKQGVLHGYDEPLIDSTRFTVADLLHNDGYSTACIGKWHLGLGWAHNSIKDNSDIDFTKNITGGPNSLGFDYFYGLASSLDIPPFIYIENNHTVGLPTVTKTYGRSGLAEKDFEAVNCVPDFTSKAVSYIKDQAEAKKPFFLYFTLPSPHTPIVPNDQFKGKSGVTEYGDYVLETDWAVGELLKALDEAKIAENTIVVFTSDNGFAPYVLKTFDVEALGHYPSMQFRGYKADIWEGGHRIPFLVRWPAQVKTKSECNETVCLSDFMATMGAITNQNIPDNAAEDSYNILPYLKGENKKVIREATIHHSIDGNFAIRQGKWKLEFAPGSGGWTAPRNAAAVKEGLPAIQLYDLNTDIKEQHNVYKENPKEVKKLTALIQRYIDKGRSTPGEPQKNDTVVDLWYNTGFGDVKNN</sequence>
<dbReference type="PANTHER" id="PTHR42693:SF53">
    <property type="entry name" value="ENDO-4-O-SULFATASE"/>
    <property type="match status" value="1"/>
</dbReference>
<keyword evidence="2" id="KW-0479">Metal-binding</keyword>
<dbReference type="PROSITE" id="PS00523">
    <property type="entry name" value="SULFATASE_1"/>
    <property type="match status" value="1"/>
</dbReference>
<dbReference type="GO" id="GO:0004065">
    <property type="term" value="F:arylsulfatase activity"/>
    <property type="evidence" value="ECO:0007669"/>
    <property type="project" value="UniProtKB-EC"/>
</dbReference>
<dbReference type="PROSITE" id="PS00149">
    <property type="entry name" value="SULFATASE_2"/>
    <property type="match status" value="1"/>
</dbReference>
<protein>
    <submittedName>
        <fullName evidence="6">Arylsulfatase</fullName>
        <ecNumber evidence="6">3.1.6.1</ecNumber>
    </submittedName>
</protein>
<evidence type="ECO:0000256" key="2">
    <source>
        <dbReference type="ARBA" id="ARBA00022723"/>
    </source>
</evidence>
<dbReference type="PANTHER" id="PTHR42693">
    <property type="entry name" value="ARYLSULFATASE FAMILY MEMBER"/>
    <property type="match status" value="1"/>
</dbReference>
<keyword evidence="4" id="KW-0106">Calcium</keyword>
<dbReference type="InterPro" id="IPR024607">
    <property type="entry name" value="Sulfatase_CS"/>
</dbReference>
<evidence type="ECO:0000313" key="7">
    <source>
        <dbReference type="Proteomes" id="UP000014174"/>
    </source>
</evidence>
<dbReference type="GO" id="GO:0046872">
    <property type="term" value="F:metal ion binding"/>
    <property type="evidence" value="ECO:0007669"/>
    <property type="project" value="UniProtKB-KW"/>
</dbReference>
<evidence type="ECO:0000256" key="4">
    <source>
        <dbReference type="ARBA" id="ARBA00022837"/>
    </source>
</evidence>
<dbReference type="PATRIC" id="fig|1150600.3.peg.3223"/>
<dbReference type="STRING" id="1150600.ADIARSV_3255"/>
<gene>
    <name evidence="6" type="ORF">ADIARSV_3255</name>
</gene>